<evidence type="ECO:0000256" key="2">
    <source>
        <dbReference type="ARBA" id="ARBA00022490"/>
    </source>
</evidence>
<dbReference type="KEGG" id="nvi:100679186"/>
<evidence type="ECO:0000259" key="5">
    <source>
        <dbReference type="Pfam" id="PF02854"/>
    </source>
</evidence>
<dbReference type="SMR" id="A0A7M7J2W5"/>
<dbReference type="FunCoup" id="A0A7M7J2W5">
    <property type="interactions" value="1410"/>
</dbReference>
<dbReference type="InterPro" id="IPR016024">
    <property type="entry name" value="ARM-type_fold"/>
</dbReference>
<dbReference type="SUPFAM" id="SSF48371">
    <property type="entry name" value="ARM repeat"/>
    <property type="match status" value="1"/>
</dbReference>
<feature type="region of interest" description="Disordered" evidence="4">
    <location>
        <begin position="1"/>
        <end position="49"/>
    </location>
</feature>
<dbReference type="PANTHER" id="PTHR23254:SF15">
    <property type="entry name" value="POLYADENYLATE-BINDING PROTEIN-INTERACTING PROTEIN 1"/>
    <property type="match status" value="1"/>
</dbReference>
<dbReference type="InParanoid" id="A0A7M7J2W5"/>
<comment type="subcellular location">
    <subcellularLocation>
        <location evidence="1">Cytoplasm</location>
    </subcellularLocation>
</comment>
<keyword evidence="7" id="KW-1185">Reference proteome</keyword>
<dbReference type="AlphaFoldDB" id="A0A7M7J2W5"/>
<evidence type="ECO:0000313" key="7">
    <source>
        <dbReference type="Proteomes" id="UP000002358"/>
    </source>
</evidence>
<feature type="compositionally biased region" description="Polar residues" evidence="4">
    <location>
        <begin position="1"/>
        <end position="12"/>
    </location>
</feature>
<sequence length="489" mass="54913">MEQYAEQANSGNGEPDAERWTSRGRGRGLRTTEHEPLRRPHPPAGAVSDIVRNSVLSAEAAEFVPMAYTAPQPNTMPVGRSSVQERLQLARQAQNVQQAMLQRQQQQQQQYNWQQSGGPQHFQQQQFSDTGYQSAPYQQYNQQYNPVIHDYGQFDGGSGDYIDKHFDDGQAVDLPTSLIQLENAMRTLTMNPGKFDSLVAHLVDTISPFLDESSQCEQIFNLIIQQSINEGNFRYSGARLCTHLDTIALAGDRSTSVFRETLIKQCKQKTEEQAETWRQVTKHTDDVEKKCHGLIFFLAELVTQMEPAPASELGKLLIRLINTVLQNPAPSSAKNICQALKLAGQTLERDNSGNRTEMEQVMRTLSDLVIQGRVDSHVGRMVTSVSELRSGNWGVISSHGPLHAENKQSSSAQVVDDPIFYGPDGEVITDEESRFLEDLGEGELASQEPWENDEEDDMIAEAFEEFLKFSQNNNKANQKNVQTRNSNEH</sequence>
<protein>
    <recommendedName>
        <fullName evidence="5">MIF4G domain-containing protein</fullName>
    </recommendedName>
</protein>
<dbReference type="InterPro" id="IPR003890">
    <property type="entry name" value="MIF4G-like_typ-3"/>
</dbReference>
<keyword evidence="2" id="KW-0963">Cytoplasm</keyword>
<dbReference type="GO" id="GO:0005737">
    <property type="term" value="C:cytoplasm"/>
    <property type="evidence" value="ECO:0007669"/>
    <property type="project" value="UniProtKB-SubCell"/>
</dbReference>
<dbReference type="Gene3D" id="1.25.40.180">
    <property type="match status" value="1"/>
</dbReference>
<dbReference type="GO" id="GO:0008494">
    <property type="term" value="F:translation activator activity"/>
    <property type="evidence" value="ECO:0007669"/>
    <property type="project" value="TreeGrafter"/>
</dbReference>
<dbReference type="GO" id="GO:0006446">
    <property type="term" value="P:regulation of translational initiation"/>
    <property type="evidence" value="ECO:0007669"/>
    <property type="project" value="TreeGrafter"/>
</dbReference>
<dbReference type="InterPro" id="IPR051367">
    <property type="entry name" value="mRNA_TranslReg/HistoneTransl"/>
</dbReference>
<feature type="domain" description="MIF4G" evidence="5">
    <location>
        <begin position="192"/>
        <end position="390"/>
    </location>
</feature>
<name>A0A7M7J2W5_NASVI</name>
<evidence type="ECO:0000256" key="3">
    <source>
        <dbReference type="ARBA" id="ARBA00022845"/>
    </source>
</evidence>
<dbReference type="PANTHER" id="PTHR23254">
    <property type="entry name" value="EIF4G DOMAIN PROTEIN"/>
    <property type="match status" value="1"/>
</dbReference>
<dbReference type="GO" id="GO:0003723">
    <property type="term" value="F:RNA binding"/>
    <property type="evidence" value="ECO:0007669"/>
    <property type="project" value="InterPro"/>
</dbReference>
<gene>
    <name evidence="6" type="primary">100679186</name>
</gene>
<keyword evidence="3" id="KW-0810">Translation regulation</keyword>
<dbReference type="Pfam" id="PF02854">
    <property type="entry name" value="MIF4G"/>
    <property type="match status" value="1"/>
</dbReference>
<dbReference type="EnsemblMetazoa" id="XM_016990272">
    <property type="protein sequence ID" value="XP_016845761"/>
    <property type="gene ID" value="LOC100679186"/>
</dbReference>
<evidence type="ECO:0000313" key="6">
    <source>
        <dbReference type="EnsemblMetazoa" id="XP_016845761"/>
    </source>
</evidence>
<evidence type="ECO:0000256" key="4">
    <source>
        <dbReference type="SAM" id="MobiDB-lite"/>
    </source>
</evidence>
<accession>A0A7M7J2W5</accession>
<dbReference type="OrthoDB" id="8171816at2759"/>
<dbReference type="Proteomes" id="UP000002358">
    <property type="component" value="Chromosome 1"/>
</dbReference>
<reference evidence="6" key="1">
    <citation type="submission" date="2021-01" db="UniProtKB">
        <authorList>
            <consortium name="EnsemblMetazoa"/>
        </authorList>
    </citation>
    <scope>IDENTIFICATION</scope>
</reference>
<organism evidence="6 7">
    <name type="scientific">Nasonia vitripennis</name>
    <name type="common">Parasitic wasp</name>
    <dbReference type="NCBI Taxonomy" id="7425"/>
    <lineage>
        <taxon>Eukaryota</taxon>
        <taxon>Metazoa</taxon>
        <taxon>Ecdysozoa</taxon>
        <taxon>Arthropoda</taxon>
        <taxon>Hexapoda</taxon>
        <taxon>Insecta</taxon>
        <taxon>Pterygota</taxon>
        <taxon>Neoptera</taxon>
        <taxon>Endopterygota</taxon>
        <taxon>Hymenoptera</taxon>
        <taxon>Apocrita</taxon>
        <taxon>Proctotrupomorpha</taxon>
        <taxon>Chalcidoidea</taxon>
        <taxon>Pteromalidae</taxon>
        <taxon>Pteromalinae</taxon>
        <taxon>Nasonia</taxon>
    </lineage>
</organism>
<evidence type="ECO:0000256" key="1">
    <source>
        <dbReference type="ARBA" id="ARBA00004496"/>
    </source>
</evidence>
<dbReference type="OMA" id="GNRTEME"/>
<proteinExistence type="predicted"/>